<evidence type="ECO:0000256" key="3">
    <source>
        <dbReference type="ARBA" id="ARBA00022519"/>
    </source>
</evidence>
<keyword evidence="9 12" id="KW-0407">Ion channel</keyword>
<dbReference type="GO" id="GO:0140114">
    <property type="term" value="P:cellular detoxification of fluoride"/>
    <property type="evidence" value="ECO:0007669"/>
    <property type="project" value="UniProtKB-UniRule"/>
</dbReference>
<dbReference type="InterPro" id="IPR003691">
    <property type="entry name" value="FluC"/>
</dbReference>
<dbReference type="RefSeq" id="WP_128625553.1">
    <property type="nucleotide sequence ID" value="NZ_ML133518.1"/>
</dbReference>
<dbReference type="AlphaFoldDB" id="A0A432UZH9"/>
<feature type="transmembrane region" description="Helical" evidence="12">
    <location>
        <begin position="108"/>
        <end position="132"/>
    </location>
</feature>
<dbReference type="NCBIfam" id="TIGR00494">
    <property type="entry name" value="crcB"/>
    <property type="match status" value="1"/>
</dbReference>
<dbReference type="GO" id="GO:0005886">
    <property type="term" value="C:plasma membrane"/>
    <property type="evidence" value="ECO:0007669"/>
    <property type="project" value="UniProtKB-SubCell"/>
</dbReference>
<comment type="subcellular location">
    <subcellularLocation>
        <location evidence="1 12">Cell membrane</location>
        <topology evidence="1 12">Multi-pass membrane protein</topology>
    </subcellularLocation>
</comment>
<dbReference type="NCBIfam" id="NF010799">
    <property type="entry name" value="PRK14203.1"/>
    <property type="match status" value="1"/>
</dbReference>
<comment type="catalytic activity">
    <reaction evidence="11">
        <text>fluoride(in) = fluoride(out)</text>
        <dbReference type="Rhea" id="RHEA:76159"/>
        <dbReference type="ChEBI" id="CHEBI:17051"/>
    </reaction>
    <physiologicalReaction direction="left-to-right" evidence="11">
        <dbReference type="Rhea" id="RHEA:76160"/>
    </physiologicalReaction>
</comment>
<evidence type="ECO:0000256" key="6">
    <source>
        <dbReference type="ARBA" id="ARBA00023053"/>
    </source>
</evidence>
<feature type="binding site" evidence="12">
    <location>
        <position position="83"/>
    </location>
    <ligand>
        <name>Na(+)</name>
        <dbReference type="ChEBI" id="CHEBI:29101"/>
        <note>structural</note>
    </ligand>
</feature>
<keyword evidence="8 12" id="KW-0472">Membrane</keyword>
<gene>
    <name evidence="12 13" type="primary">crcB</name>
    <name evidence="12" type="synonym">fluC</name>
    <name evidence="13" type="ORF">EET67_23980</name>
</gene>
<evidence type="ECO:0000256" key="2">
    <source>
        <dbReference type="ARBA" id="ARBA00022475"/>
    </source>
</evidence>
<keyword evidence="12" id="KW-0813">Transport</keyword>
<evidence type="ECO:0000256" key="5">
    <source>
        <dbReference type="ARBA" id="ARBA00022989"/>
    </source>
</evidence>
<keyword evidence="4 12" id="KW-0812">Transmembrane</keyword>
<comment type="caution">
    <text evidence="13">The sequence shown here is derived from an EMBL/GenBank/DDBJ whole genome shotgun (WGS) entry which is preliminary data.</text>
</comment>
<keyword evidence="3" id="KW-0997">Cell inner membrane</keyword>
<evidence type="ECO:0000256" key="7">
    <source>
        <dbReference type="ARBA" id="ARBA00023065"/>
    </source>
</evidence>
<evidence type="ECO:0000256" key="12">
    <source>
        <dbReference type="HAMAP-Rule" id="MF_00454"/>
    </source>
</evidence>
<evidence type="ECO:0000256" key="8">
    <source>
        <dbReference type="ARBA" id="ARBA00023136"/>
    </source>
</evidence>
<dbReference type="EMBL" id="RKST01000052">
    <property type="protein sequence ID" value="RUM95301.1"/>
    <property type="molecule type" value="Genomic_DNA"/>
</dbReference>
<dbReference type="Proteomes" id="UP000281647">
    <property type="component" value="Unassembled WGS sequence"/>
</dbReference>
<evidence type="ECO:0000256" key="11">
    <source>
        <dbReference type="ARBA" id="ARBA00035585"/>
    </source>
</evidence>
<sequence length="135" mass="13620">MQDVLHAVIWVALGSAFGGPARYFVSGLVGRHVGETFPWGTMVVNVSGAFVIGLIAAAATVDGLLPMPSAWQLAVTGFLGAYTTVSSFSLQTMALARDGQFLKAGGNVALSLVLCLSAVALGYGIGAFGLGIGSA</sequence>
<dbReference type="PANTHER" id="PTHR28259:SF1">
    <property type="entry name" value="FLUORIDE EXPORT PROTEIN 1-RELATED"/>
    <property type="match status" value="1"/>
</dbReference>
<keyword evidence="14" id="KW-1185">Reference proteome</keyword>
<dbReference type="OrthoDB" id="9806299at2"/>
<keyword evidence="7 12" id="KW-0406">Ion transport</keyword>
<evidence type="ECO:0000313" key="13">
    <source>
        <dbReference type="EMBL" id="RUM95301.1"/>
    </source>
</evidence>
<evidence type="ECO:0000313" key="14">
    <source>
        <dbReference type="Proteomes" id="UP000281647"/>
    </source>
</evidence>
<keyword evidence="6 12" id="KW-0915">Sodium</keyword>
<dbReference type="GO" id="GO:0062054">
    <property type="term" value="F:fluoride channel activity"/>
    <property type="evidence" value="ECO:0007669"/>
    <property type="project" value="UniProtKB-UniRule"/>
</dbReference>
<feature type="transmembrane region" description="Helical" evidence="12">
    <location>
        <begin position="42"/>
        <end position="61"/>
    </location>
</feature>
<dbReference type="PANTHER" id="PTHR28259">
    <property type="entry name" value="FLUORIDE EXPORT PROTEIN 1-RELATED"/>
    <property type="match status" value="1"/>
</dbReference>
<name>A0A432UZH9_9HYPH</name>
<feature type="transmembrane region" description="Helical" evidence="12">
    <location>
        <begin position="73"/>
        <end position="96"/>
    </location>
</feature>
<proteinExistence type="inferred from homology"/>
<keyword evidence="5 12" id="KW-1133">Transmembrane helix</keyword>
<dbReference type="Pfam" id="PF02537">
    <property type="entry name" value="CRCB"/>
    <property type="match status" value="1"/>
</dbReference>
<evidence type="ECO:0000256" key="4">
    <source>
        <dbReference type="ARBA" id="ARBA00022692"/>
    </source>
</evidence>
<accession>A0A432UZH9</accession>
<dbReference type="HAMAP" id="MF_00454">
    <property type="entry name" value="FluC"/>
    <property type="match status" value="1"/>
</dbReference>
<evidence type="ECO:0000256" key="10">
    <source>
        <dbReference type="ARBA" id="ARBA00035120"/>
    </source>
</evidence>
<keyword evidence="12" id="KW-0479">Metal-binding</keyword>
<dbReference type="GO" id="GO:0046872">
    <property type="term" value="F:metal ion binding"/>
    <property type="evidence" value="ECO:0007669"/>
    <property type="project" value="UniProtKB-KW"/>
</dbReference>
<comment type="activity regulation">
    <text evidence="12">Na(+) is not transported, but it plays an essential structural role and its presence is essential for fluoride channel function.</text>
</comment>
<comment type="similarity">
    <text evidence="10 12">Belongs to the fluoride channel Fluc/FEX (TC 1.A.43) family.</text>
</comment>
<organism evidence="13 14">
    <name type="scientific">Borborobacter arsenicus</name>
    <dbReference type="NCBI Taxonomy" id="1851146"/>
    <lineage>
        <taxon>Bacteria</taxon>
        <taxon>Pseudomonadati</taxon>
        <taxon>Pseudomonadota</taxon>
        <taxon>Alphaproteobacteria</taxon>
        <taxon>Hyphomicrobiales</taxon>
        <taxon>Phyllobacteriaceae</taxon>
        <taxon>Borborobacter</taxon>
    </lineage>
</organism>
<feature type="binding site" evidence="12">
    <location>
        <position position="80"/>
    </location>
    <ligand>
        <name>Na(+)</name>
        <dbReference type="ChEBI" id="CHEBI:29101"/>
        <note>structural</note>
    </ligand>
</feature>
<reference evidence="13 14" key="1">
    <citation type="submission" date="2018-11" db="EMBL/GenBank/DDBJ databases">
        <title>Pseudaminobacter arsenicus sp. nov., an arsenic-resistant bacterium isolated from arsenic-rich aquifers.</title>
        <authorList>
            <person name="Mu Y."/>
        </authorList>
    </citation>
    <scope>NUCLEOTIDE SEQUENCE [LARGE SCALE GENOMIC DNA]</scope>
    <source>
        <strain evidence="13 14">CB3</strain>
    </source>
</reference>
<evidence type="ECO:0000256" key="9">
    <source>
        <dbReference type="ARBA" id="ARBA00023303"/>
    </source>
</evidence>
<evidence type="ECO:0000256" key="1">
    <source>
        <dbReference type="ARBA" id="ARBA00004651"/>
    </source>
</evidence>
<keyword evidence="2 12" id="KW-1003">Cell membrane</keyword>
<protein>
    <recommendedName>
        <fullName evidence="12">Fluoride-specific ion channel FluC</fullName>
    </recommendedName>
</protein>
<comment type="function">
    <text evidence="12">Fluoride-specific ion channel. Important for reducing fluoride concentration in the cell, thus reducing its toxicity.</text>
</comment>